<evidence type="ECO:0000313" key="6">
    <source>
        <dbReference type="EMBL" id="EAR89305.1"/>
    </source>
</evidence>
<dbReference type="HOGENOM" id="CLU_617519_0_0_1"/>
<keyword evidence="3 6" id="KW-0378">Hydrolase</keyword>
<gene>
    <name evidence="6" type="ORF">TTHERM_00371200</name>
</gene>
<evidence type="ECO:0000256" key="2">
    <source>
        <dbReference type="ARBA" id="ARBA00022737"/>
    </source>
</evidence>
<dbReference type="InParanoid" id="I7MDK6"/>
<dbReference type="SUPFAM" id="SSF54637">
    <property type="entry name" value="Thioesterase/thiol ester dehydrase-isomerase"/>
    <property type="match status" value="2"/>
</dbReference>
<dbReference type="eggNOG" id="KOG2763">
    <property type="taxonomic scope" value="Eukaryota"/>
</dbReference>
<dbReference type="InterPro" id="IPR029069">
    <property type="entry name" value="HotDog_dom_sf"/>
</dbReference>
<sequence>MERIQEISRQIIQNKLNEDDHINDNSKLLLYFKKQMSLIKHTKSMMIVNLENTERFVETEQIRLSDYAAQTLNTSEIYLYKQSLLEQKKDNARSPKQGWFYLKMPFSTDESLQFRFSNIDGTTMRTGKILELMDYCAGIVSFRHTYSPETGLTPTNIVTGCLDNVRFFQNNIPINEDLYAQGYPTWVGSTSLEVRVDLFGKKQNPKNQKDQWDLYVSAFFLMVAKGKVSQSNYQLPQLDFDKDEDFEKFQLRWEMGKAHQAERLKQKNNNLIKNPPTAEESLLLHKIWQLTKQSPKSFTRIKHTQTSKQIVMHHQDKNIYMKVFGGVVLREAYDSAFSAIYLFSGEEPELFHIDDVSFLTGVDIGSLVNYHAYITYTEKHLAHVKVVITKIEPCDEQNKIYKTSEVHITMFSKKELKQVYPKSYEEQIDYLEGKRRITHISNTI</sequence>
<dbReference type="RefSeq" id="XP_001009550.1">
    <property type="nucleotide sequence ID" value="XM_001009550.3"/>
</dbReference>
<evidence type="ECO:0000256" key="3">
    <source>
        <dbReference type="ARBA" id="ARBA00022801"/>
    </source>
</evidence>
<dbReference type="PROSITE" id="PS51770">
    <property type="entry name" value="HOTDOG_ACOT"/>
    <property type="match status" value="2"/>
</dbReference>
<protein>
    <submittedName>
        <fullName evidence="6">Acyl-CoA thioester hydrolase</fullName>
    </submittedName>
</protein>
<name>I7MDK6_TETTS</name>
<evidence type="ECO:0000256" key="1">
    <source>
        <dbReference type="ARBA" id="ARBA00010458"/>
    </source>
</evidence>
<dbReference type="PANTHER" id="PTHR12655">
    <property type="entry name" value="ACYL-COA THIOESTERASE"/>
    <property type="match status" value="1"/>
</dbReference>
<evidence type="ECO:0000313" key="7">
    <source>
        <dbReference type="Proteomes" id="UP000009168"/>
    </source>
</evidence>
<reference evidence="7" key="1">
    <citation type="journal article" date="2006" name="PLoS Biol.">
        <title>Macronuclear genome sequence of the ciliate Tetrahymena thermophila, a model eukaryote.</title>
        <authorList>
            <person name="Eisen J.A."/>
            <person name="Coyne R.S."/>
            <person name="Wu M."/>
            <person name="Wu D."/>
            <person name="Thiagarajan M."/>
            <person name="Wortman J.R."/>
            <person name="Badger J.H."/>
            <person name="Ren Q."/>
            <person name="Amedeo P."/>
            <person name="Jones K.M."/>
            <person name="Tallon L.J."/>
            <person name="Delcher A.L."/>
            <person name="Salzberg S.L."/>
            <person name="Silva J.C."/>
            <person name="Haas B.J."/>
            <person name="Majoros W.H."/>
            <person name="Farzad M."/>
            <person name="Carlton J.M."/>
            <person name="Smith R.K. Jr."/>
            <person name="Garg J."/>
            <person name="Pearlman R.E."/>
            <person name="Karrer K.M."/>
            <person name="Sun L."/>
            <person name="Manning G."/>
            <person name="Elde N.C."/>
            <person name="Turkewitz A.P."/>
            <person name="Asai D.J."/>
            <person name="Wilkes D.E."/>
            <person name="Wang Y."/>
            <person name="Cai H."/>
            <person name="Collins K."/>
            <person name="Stewart B.A."/>
            <person name="Lee S.R."/>
            <person name="Wilamowska K."/>
            <person name="Weinberg Z."/>
            <person name="Ruzzo W.L."/>
            <person name="Wloga D."/>
            <person name="Gaertig J."/>
            <person name="Frankel J."/>
            <person name="Tsao C.-C."/>
            <person name="Gorovsky M.A."/>
            <person name="Keeling P.J."/>
            <person name="Waller R.F."/>
            <person name="Patron N.J."/>
            <person name="Cherry J.M."/>
            <person name="Stover N.A."/>
            <person name="Krieger C.J."/>
            <person name="del Toro C."/>
            <person name="Ryder H.F."/>
            <person name="Williamson S.C."/>
            <person name="Barbeau R.A."/>
            <person name="Hamilton E.P."/>
            <person name="Orias E."/>
        </authorList>
    </citation>
    <scope>NUCLEOTIDE SEQUENCE [LARGE SCALE GENOMIC DNA]</scope>
    <source>
        <strain evidence="7">SB210</strain>
    </source>
</reference>
<accession>I7MDK6</accession>
<keyword evidence="7" id="KW-1185">Reference proteome</keyword>
<dbReference type="AlphaFoldDB" id="I7MDK6"/>
<organism evidence="6 7">
    <name type="scientific">Tetrahymena thermophila (strain SB210)</name>
    <dbReference type="NCBI Taxonomy" id="312017"/>
    <lineage>
        <taxon>Eukaryota</taxon>
        <taxon>Sar</taxon>
        <taxon>Alveolata</taxon>
        <taxon>Ciliophora</taxon>
        <taxon>Intramacronucleata</taxon>
        <taxon>Oligohymenophorea</taxon>
        <taxon>Hymenostomatida</taxon>
        <taxon>Tetrahymenina</taxon>
        <taxon>Tetrahymenidae</taxon>
        <taxon>Tetrahymena</taxon>
    </lineage>
</organism>
<keyword evidence="2" id="KW-0677">Repeat</keyword>
<dbReference type="OMA" id="REMLWYI"/>
<dbReference type="EMBL" id="GG662821">
    <property type="protein sequence ID" value="EAR89305.1"/>
    <property type="molecule type" value="Genomic_DNA"/>
</dbReference>
<keyword evidence="4" id="KW-0809">Transit peptide</keyword>
<dbReference type="PANTHER" id="PTHR12655:SF0">
    <property type="entry name" value="ACYL-COENZYME A THIOESTERASE 9, MITOCHONDRIAL"/>
    <property type="match status" value="1"/>
</dbReference>
<feature type="domain" description="HotDog ACOT-type" evidence="5">
    <location>
        <begin position="302"/>
        <end position="416"/>
    </location>
</feature>
<proteinExistence type="inferred from homology"/>
<evidence type="ECO:0000259" key="5">
    <source>
        <dbReference type="PROSITE" id="PS51770"/>
    </source>
</evidence>
<dbReference type="OrthoDB" id="331699at2759"/>
<dbReference type="Pfam" id="PF03061">
    <property type="entry name" value="4HBT"/>
    <property type="match status" value="1"/>
</dbReference>
<dbReference type="GO" id="GO:0047617">
    <property type="term" value="F:fatty acyl-CoA hydrolase activity"/>
    <property type="evidence" value="ECO:0007669"/>
    <property type="project" value="TreeGrafter"/>
</dbReference>
<evidence type="ECO:0000256" key="4">
    <source>
        <dbReference type="ARBA" id="ARBA00022946"/>
    </source>
</evidence>
<dbReference type="InterPro" id="IPR006683">
    <property type="entry name" value="Thioestr_dom"/>
</dbReference>
<dbReference type="GO" id="GO:0006637">
    <property type="term" value="P:acyl-CoA metabolic process"/>
    <property type="evidence" value="ECO:0007669"/>
    <property type="project" value="TreeGrafter"/>
</dbReference>
<feature type="domain" description="HotDog ACOT-type" evidence="5">
    <location>
        <begin position="102"/>
        <end position="228"/>
    </location>
</feature>
<dbReference type="STRING" id="312017.I7MDK6"/>
<dbReference type="GeneID" id="7845160"/>
<dbReference type="Proteomes" id="UP000009168">
    <property type="component" value="Unassembled WGS sequence"/>
</dbReference>
<dbReference type="KEGG" id="tet:TTHERM_00371200"/>
<dbReference type="InterPro" id="IPR033120">
    <property type="entry name" value="HOTDOG_ACOT"/>
</dbReference>
<dbReference type="Gene3D" id="3.10.129.10">
    <property type="entry name" value="Hotdog Thioesterase"/>
    <property type="match status" value="2"/>
</dbReference>
<comment type="similarity">
    <text evidence="1">Belongs to the acyl coenzyme A hydrolase family.</text>
</comment>